<dbReference type="NCBIfam" id="TIGR02174">
    <property type="entry name" value="CXXU_selWTH"/>
    <property type="match status" value="1"/>
</dbReference>
<dbReference type="InParanoid" id="A0A317XU35"/>
<dbReference type="Gene3D" id="3.40.30.10">
    <property type="entry name" value="Glutaredoxin"/>
    <property type="match status" value="1"/>
</dbReference>
<feature type="non-terminal residue" evidence="2">
    <location>
        <position position="107"/>
    </location>
</feature>
<dbReference type="SUPFAM" id="SSF52833">
    <property type="entry name" value="Thioredoxin-like"/>
    <property type="match status" value="1"/>
</dbReference>
<keyword evidence="3" id="KW-1185">Reference proteome</keyword>
<dbReference type="Proteomes" id="UP000246740">
    <property type="component" value="Unassembled WGS sequence"/>
</dbReference>
<feature type="non-terminal residue" evidence="2">
    <location>
        <position position="1"/>
    </location>
</feature>
<keyword evidence="1" id="KW-0676">Redox-active center</keyword>
<reference evidence="2 3" key="1">
    <citation type="journal article" date="2018" name="Mol. Biol. Evol.">
        <title>Broad Genomic Sampling Reveals a Smut Pathogenic Ancestry of the Fungal Clade Ustilaginomycotina.</title>
        <authorList>
            <person name="Kijpornyongpan T."/>
            <person name="Mondo S.J."/>
            <person name="Barry K."/>
            <person name="Sandor L."/>
            <person name="Lee J."/>
            <person name="Lipzen A."/>
            <person name="Pangilinan J."/>
            <person name="LaButti K."/>
            <person name="Hainaut M."/>
            <person name="Henrissat B."/>
            <person name="Grigoriev I.V."/>
            <person name="Spatafora J.W."/>
            <person name="Aime M.C."/>
        </authorList>
    </citation>
    <scope>NUCLEOTIDE SEQUENCE [LARGE SCALE GENOMIC DNA]</scope>
    <source>
        <strain evidence="2 3">MCA 3645</strain>
    </source>
</reference>
<evidence type="ECO:0000313" key="2">
    <source>
        <dbReference type="EMBL" id="PWZ01795.1"/>
    </source>
</evidence>
<dbReference type="AlphaFoldDB" id="A0A317XU35"/>
<dbReference type="Pfam" id="PF10262">
    <property type="entry name" value="Rdx"/>
    <property type="match status" value="1"/>
</dbReference>
<gene>
    <name evidence="2" type="ORF">BCV70DRAFT_149353</name>
</gene>
<proteinExistence type="predicted"/>
<dbReference type="EMBL" id="KZ819189">
    <property type="protein sequence ID" value="PWZ01795.1"/>
    <property type="molecule type" value="Genomic_DNA"/>
</dbReference>
<dbReference type="InterPro" id="IPR011893">
    <property type="entry name" value="Selenoprotein_Rdx-typ"/>
</dbReference>
<dbReference type="PANTHER" id="PTHR36417:SF2">
    <property type="entry name" value="SELENOPROTEIN DOMAIN PROTEIN (AFU_ORTHOLOGUE AFUA_1G05220)"/>
    <property type="match status" value="1"/>
</dbReference>
<dbReference type="InterPro" id="IPR036249">
    <property type="entry name" value="Thioredoxin-like_sf"/>
</dbReference>
<dbReference type="OrthoDB" id="60822at2759"/>
<sequence>QYCQRCKFGLRANWIQQELLSTFALTLVDEESDTTTGLASILMIPRVDSGSSGIFRVWFSSGTTRSRPLQLVWDRKSRGGFPEMKQLKQLVRDHVQPTKDLGHSDRK</sequence>
<evidence type="ECO:0000256" key="1">
    <source>
        <dbReference type="ARBA" id="ARBA00023284"/>
    </source>
</evidence>
<name>A0A317XU35_9BASI</name>
<accession>A0A317XU35</accession>
<protein>
    <submittedName>
        <fullName evidence="2">Uncharacterized protein</fullName>
    </submittedName>
</protein>
<evidence type="ECO:0000313" key="3">
    <source>
        <dbReference type="Proteomes" id="UP000246740"/>
    </source>
</evidence>
<organism evidence="2 3">
    <name type="scientific">Testicularia cyperi</name>
    <dbReference type="NCBI Taxonomy" id="1882483"/>
    <lineage>
        <taxon>Eukaryota</taxon>
        <taxon>Fungi</taxon>
        <taxon>Dikarya</taxon>
        <taxon>Basidiomycota</taxon>
        <taxon>Ustilaginomycotina</taxon>
        <taxon>Ustilaginomycetes</taxon>
        <taxon>Ustilaginales</taxon>
        <taxon>Anthracoideaceae</taxon>
        <taxon>Testicularia</taxon>
    </lineage>
</organism>
<dbReference type="PANTHER" id="PTHR36417">
    <property type="entry name" value="SELENOPROTEIN DOMAIN PROTEIN (AFU_ORTHOLOGUE AFUA_1G05220)"/>
    <property type="match status" value="1"/>
</dbReference>